<keyword evidence="7 9" id="KW-0811">Translocation</keyword>
<evidence type="ECO:0000313" key="11">
    <source>
        <dbReference type="EMBL" id="MFD2110955.1"/>
    </source>
</evidence>
<dbReference type="EMBL" id="JBHUHX010000007">
    <property type="protein sequence ID" value="MFD2110955.1"/>
    <property type="molecule type" value="Genomic_DNA"/>
</dbReference>
<organism evidence="11 12">
    <name type="scientific">Thiorhodococcus fuscus</name>
    <dbReference type="NCBI Taxonomy" id="527200"/>
    <lineage>
        <taxon>Bacteria</taxon>
        <taxon>Pseudomonadati</taxon>
        <taxon>Pseudomonadota</taxon>
        <taxon>Gammaproteobacteria</taxon>
        <taxon>Chromatiales</taxon>
        <taxon>Chromatiaceae</taxon>
        <taxon>Thiorhodococcus</taxon>
    </lineage>
</organism>
<feature type="transmembrane region" description="Helical" evidence="9">
    <location>
        <begin position="137"/>
        <end position="154"/>
    </location>
</feature>
<keyword evidence="4 9" id="KW-0812">Transmembrane</keyword>
<dbReference type="Pfam" id="PF07549">
    <property type="entry name" value="Sec_GG"/>
    <property type="match status" value="1"/>
</dbReference>
<name>A0ABW4Y4D9_9GAMM</name>
<comment type="subunit">
    <text evidence="9">Forms a complex with SecD. Part of the essential Sec protein translocation apparatus which comprises SecA, SecYEG and auxiliary proteins SecDF-YajC and YidC.</text>
</comment>
<feature type="domain" description="Protein export membrane protein SecD/SecF C-terminal" evidence="10">
    <location>
        <begin position="108"/>
        <end position="291"/>
    </location>
</feature>
<keyword evidence="3 9" id="KW-1003">Cell membrane</keyword>
<evidence type="ECO:0000259" key="10">
    <source>
        <dbReference type="Pfam" id="PF02355"/>
    </source>
</evidence>
<protein>
    <recommendedName>
        <fullName evidence="9">Protein-export membrane protein SecF</fullName>
    </recommendedName>
</protein>
<reference evidence="12" key="1">
    <citation type="journal article" date="2019" name="Int. J. Syst. Evol. Microbiol.">
        <title>The Global Catalogue of Microorganisms (GCM) 10K type strain sequencing project: providing services to taxonomists for standard genome sequencing and annotation.</title>
        <authorList>
            <consortium name="The Broad Institute Genomics Platform"/>
            <consortium name="The Broad Institute Genome Sequencing Center for Infectious Disease"/>
            <person name="Wu L."/>
            <person name="Ma J."/>
        </authorList>
    </citation>
    <scope>NUCLEOTIDE SEQUENCE [LARGE SCALE GENOMIC DNA]</scope>
    <source>
        <strain evidence="12">KACC 12597</strain>
    </source>
</reference>
<dbReference type="Pfam" id="PF02355">
    <property type="entry name" value="SecD_SecF_C"/>
    <property type="match status" value="1"/>
</dbReference>
<evidence type="ECO:0000256" key="6">
    <source>
        <dbReference type="ARBA" id="ARBA00022989"/>
    </source>
</evidence>
<dbReference type="PANTHER" id="PTHR30081">
    <property type="entry name" value="PROTEIN-EXPORT MEMBRANE PROTEIN SEC"/>
    <property type="match status" value="1"/>
</dbReference>
<dbReference type="SUPFAM" id="SSF82866">
    <property type="entry name" value="Multidrug efflux transporter AcrB transmembrane domain"/>
    <property type="match status" value="1"/>
</dbReference>
<dbReference type="RefSeq" id="WP_386023431.1">
    <property type="nucleotide sequence ID" value="NZ_JBHUHX010000007.1"/>
</dbReference>
<comment type="similarity">
    <text evidence="9">Belongs to the SecD/SecF family. SecF subfamily.</text>
</comment>
<dbReference type="InterPro" id="IPR048634">
    <property type="entry name" value="SecD_SecF_C"/>
</dbReference>
<accession>A0ABW4Y4D9</accession>
<evidence type="ECO:0000256" key="1">
    <source>
        <dbReference type="ARBA" id="ARBA00004651"/>
    </source>
</evidence>
<dbReference type="InterPro" id="IPR022646">
    <property type="entry name" value="SecD/SecF_CS"/>
</dbReference>
<evidence type="ECO:0000256" key="7">
    <source>
        <dbReference type="ARBA" id="ARBA00023010"/>
    </source>
</evidence>
<feature type="transmembrane region" description="Helical" evidence="9">
    <location>
        <begin position="188"/>
        <end position="209"/>
    </location>
</feature>
<dbReference type="Gene3D" id="1.20.1640.10">
    <property type="entry name" value="Multidrug efflux transporter AcrB transmembrane domain"/>
    <property type="match status" value="1"/>
</dbReference>
<dbReference type="NCBIfam" id="TIGR00916">
    <property type="entry name" value="2A0604s01"/>
    <property type="match status" value="1"/>
</dbReference>
<evidence type="ECO:0000313" key="12">
    <source>
        <dbReference type="Proteomes" id="UP001597337"/>
    </source>
</evidence>
<keyword evidence="5 9" id="KW-0653">Protein transport</keyword>
<dbReference type="PRINTS" id="PR01755">
    <property type="entry name" value="SECFTRNLCASE"/>
</dbReference>
<dbReference type="InterPro" id="IPR022813">
    <property type="entry name" value="SecD/SecF_arch_bac"/>
</dbReference>
<evidence type="ECO:0000256" key="8">
    <source>
        <dbReference type="ARBA" id="ARBA00023136"/>
    </source>
</evidence>
<dbReference type="Proteomes" id="UP001597337">
    <property type="component" value="Unassembled WGS sequence"/>
</dbReference>
<comment type="caution">
    <text evidence="9">Lacks conserved residue(s) required for the propagation of feature annotation.</text>
</comment>
<comment type="caution">
    <text evidence="11">The sequence shown here is derived from an EMBL/GenBank/DDBJ whole genome shotgun (WGS) entry which is preliminary data.</text>
</comment>
<keyword evidence="12" id="KW-1185">Reference proteome</keyword>
<keyword evidence="6 9" id="KW-1133">Transmembrane helix</keyword>
<proteinExistence type="inferred from homology"/>
<dbReference type="HAMAP" id="MF_01464_B">
    <property type="entry name" value="SecF_B"/>
    <property type="match status" value="1"/>
</dbReference>
<comment type="subcellular location">
    <subcellularLocation>
        <location evidence="1 9">Cell membrane</location>
        <topology evidence="1 9">Multi-pass membrane protein</topology>
    </subcellularLocation>
</comment>
<gene>
    <name evidence="9 11" type="primary">secF</name>
    <name evidence="11" type="ORF">ACFSJC_03760</name>
</gene>
<dbReference type="NCBIfam" id="TIGR00966">
    <property type="entry name" value="transloc_SecF"/>
    <property type="match status" value="1"/>
</dbReference>
<evidence type="ECO:0000256" key="3">
    <source>
        <dbReference type="ARBA" id="ARBA00022475"/>
    </source>
</evidence>
<feature type="transmembrane region" description="Helical" evidence="9">
    <location>
        <begin position="161"/>
        <end position="182"/>
    </location>
</feature>
<feature type="transmembrane region" description="Helical" evidence="9">
    <location>
        <begin position="240"/>
        <end position="260"/>
    </location>
</feature>
<keyword evidence="2 9" id="KW-0813">Transport</keyword>
<dbReference type="InterPro" id="IPR055344">
    <property type="entry name" value="SecD_SecF_C_bact"/>
</dbReference>
<evidence type="ECO:0000256" key="2">
    <source>
        <dbReference type="ARBA" id="ARBA00022448"/>
    </source>
</evidence>
<dbReference type="InterPro" id="IPR022645">
    <property type="entry name" value="SecD/SecF_bac"/>
</dbReference>
<comment type="function">
    <text evidence="9">Part of the Sec protein translocase complex. Interacts with the SecYEG preprotein conducting channel. SecDF uses the proton motive force (PMF) to complete protein translocation after the ATP-dependent function of SecA.</text>
</comment>
<evidence type="ECO:0000256" key="5">
    <source>
        <dbReference type="ARBA" id="ARBA00022927"/>
    </source>
</evidence>
<evidence type="ECO:0000256" key="4">
    <source>
        <dbReference type="ARBA" id="ARBA00022692"/>
    </source>
</evidence>
<evidence type="ECO:0000256" key="9">
    <source>
        <dbReference type="HAMAP-Rule" id="MF_01464"/>
    </source>
</evidence>
<feature type="transmembrane region" description="Helical" evidence="9">
    <location>
        <begin position="266"/>
        <end position="288"/>
    </location>
</feature>
<dbReference type="InterPro" id="IPR005665">
    <property type="entry name" value="SecF_bac"/>
</dbReference>
<dbReference type="PANTHER" id="PTHR30081:SF8">
    <property type="entry name" value="PROTEIN TRANSLOCASE SUBUNIT SECF"/>
    <property type="match status" value="1"/>
</dbReference>
<sequence>MLSIKLGNIDFVARRKLAYVLSAVAILVSSLSLAIKGLDLGLDFTGGTQVEMGFPEPVEIESISRVMERAGLRSQTIQYFGTNRDLLLRFPPSAHIDQLQLKDQLAQAFQGSGQPSPEVRRVEFIGSQVGSELIEDGGLAMLIALGGIAIYIWLRFERRFAVGALIATLHDPIITLGYFSLTGTSFDLTVLAALLAVVGYSVNDTIVVFDRIRENFRKMRQASPADVVNTAVNQTMSRSLITSGTTLMVVVAMFFVGGPLLEGFSLALIIGILVGTYSSIFVASTVALDLGASRADLMPVDKETGKPIEGP</sequence>
<keyword evidence="8 9" id="KW-0472">Membrane</keyword>